<keyword evidence="1 5" id="KW-1003">Cell membrane</keyword>
<protein>
    <recommendedName>
        <fullName evidence="5 6">Cell division protein FtsA</fullName>
    </recommendedName>
</protein>
<dbReference type="InterPro" id="IPR020823">
    <property type="entry name" value="Cell_div_FtsA"/>
</dbReference>
<comment type="subunit">
    <text evidence="5">Self-interacts. Interacts with FtsZ.</text>
</comment>
<dbReference type="Pfam" id="PF14450">
    <property type="entry name" value="FtsA"/>
    <property type="match status" value="1"/>
</dbReference>
<dbReference type="GO" id="GO:0032153">
    <property type="term" value="C:cell division site"/>
    <property type="evidence" value="ECO:0007669"/>
    <property type="project" value="UniProtKB-UniRule"/>
</dbReference>
<dbReference type="NCBIfam" id="TIGR01174">
    <property type="entry name" value="ftsA"/>
    <property type="match status" value="1"/>
</dbReference>
<keyword evidence="9" id="KW-1185">Reference proteome</keyword>
<dbReference type="AlphaFoldDB" id="A0A2N3PJS4"/>
<dbReference type="Proteomes" id="UP000233350">
    <property type="component" value="Unassembled WGS sequence"/>
</dbReference>
<evidence type="ECO:0000256" key="1">
    <source>
        <dbReference type="ARBA" id="ARBA00022475"/>
    </source>
</evidence>
<dbReference type="Pfam" id="PF02491">
    <property type="entry name" value="SHS2_FTSA"/>
    <property type="match status" value="1"/>
</dbReference>
<organism evidence="8 9">
    <name type="scientific">Helicobacter winghamensis</name>
    <dbReference type="NCBI Taxonomy" id="157268"/>
    <lineage>
        <taxon>Bacteria</taxon>
        <taxon>Pseudomonadati</taxon>
        <taxon>Campylobacterota</taxon>
        <taxon>Epsilonproteobacteria</taxon>
        <taxon>Campylobacterales</taxon>
        <taxon>Helicobacteraceae</taxon>
        <taxon>Helicobacter</taxon>
    </lineage>
</organism>
<feature type="domain" description="SHS2" evidence="7">
    <location>
        <begin position="15"/>
        <end position="201"/>
    </location>
</feature>
<dbReference type="PANTHER" id="PTHR32432">
    <property type="entry name" value="CELL DIVISION PROTEIN FTSA-RELATED"/>
    <property type="match status" value="1"/>
</dbReference>
<dbReference type="HAMAP" id="MF_02033">
    <property type="entry name" value="FtsA"/>
    <property type="match status" value="1"/>
</dbReference>
<dbReference type="SUPFAM" id="SSF53067">
    <property type="entry name" value="Actin-like ATPase domain"/>
    <property type="match status" value="2"/>
</dbReference>
<evidence type="ECO:0000256" key="3">
    <source>
        <dbReference type="ARBA" id="ARBA00023136"/>
    </source>
</evidence>
<evidence type="ECO:0000313" key="8">
    <source>
        <dbReference type="EMBL" id="PKT81442.1"/>
    </source>
</evidence>
<keyword evidence="2 5" id="KW-0132">Cell division</keyword>
<keyword evidence="3 5" id="KW-0472">Membrane</keyword>
<proteinExistence type="inferred from homology"/>
<dbReference type="PANTHER" id="PTHR32432:SF4">
    <property type="entry name" value="CELL DIVISION PROTEIN FTSA"/>
    <property type="match status" value="1"/>
</dbReference>
<gene>
    <name evidence="5" type="primary">ftsA</name>
    <name evidence="8" type="ORF">BCM31_07200</name>
</gene>
<dbReference type="CDD" id="cd24048">
    <property type="entry name" value="ASKHA_NBD_FtsA"/>
    <property type="match status" value="1"/>
</dbReference>
<evidence type="ECO:0000256" key="2">
    <source>
        <dbReference type="ARBA" id="ARBA00022618"/>
    </source>
</evidence>
<evidence type="ECO:0000256" key="5">
    <source>
        <dbReference type="HAMAP-Rule" id="MF_02033"/>
    </source>
</evidence>
<comment type="caution">
    <text evidence="8">The sequence shown here is derived from an EMBL/GenBank/DDBJ whole genome shotgun (WGS) entry which is preliminary data.</text>
</comment>
<dbReference type="EMBL" id="MBPK01000022">
    <property type="protein sequence ID" value="PKT81442.1"/>
    <property type="molecule type" value="Genomic_DNA"/>
</dbReference>
<comment type="subcellular location">
    <subcellularLocation>
        <location evidence="5">Cell membrane</location>
        <topology evidence="5">Peripheral membrane protein</topology>
        <orientation evidence="5">Cytoplasmic side</orientation>
    </subcellularLocation>
    <text evidence="5">Localizes to the Z ring in an FtsZ-dependent manner. Targeted to the membrane through a conserved C-terminal amphipathic helix.</text>
</comment>
<keyword evidence="4 5" id="KW-0131">Cell cycle</keyword>
<dbReference type="InterPro" id="IPR050696">
    <property type="entry name" value="FtsA/MreB"/>
</dbReference>
<evidence type="ECO:0000313" key="9">
    <source>
        <dbReference type="Proteomes" id="UP000233350"/>
    </source>
</evidence>
<evidence type="ECO:0000259" key="7">
    <source>
        <dbReference type="SMART" id="SM00842"/>
    </source>
</evidence>
<dbReference type="GO" id="GO:0043093">
    <property type="term" value="P:FtsZ-dependent cytokinesis"/>
    <property type="evidence" value="ECO:0007669"/>
    <property type="project" value="UniProtKB-UniRule"/>
</dbReference>
<dbReference type="SMART" id="SM00842">
    <property type="entry name" value="FtsA"/>
    <property type="match status" value="1"/>
</dbReference>
<dbReference type="GO" id="GO:0009898">
    <property type="term" value="C:cytoplasmic side of plasma membrane"/>
    <property type="evidence" value="ECO:0007669"/>
    <property type="project" value="UniProtKB-UniRule"/>
</dbReference>
<dbReference type="PIRSF" id="PIRSF003101">
    <property type="entry name" value="FtsA"/>
    <property type="match status" value="1"/>
</dbReference>
<accession>A0A2N3PJS4</accession>
<dbReference type="Gene3D" id="3.30.420.40">
    <property type="match status" value="2"/>
</dbReference>
<dbReference type="InterPro" id="IPR043129">
    <property type="entry name" value="ATPase_NBD"/>
</dbReference>
<dbReference type="Gene3D" id="3.30.1490.110">
    <property type="match status" value="1"/>
</dbReference>
<dbReference type="InterPro" id="IPR003494">
    <property type="entry name" value="SHS2_FtsA"/>
</dbReference>
<evidence type="ECO:0000256" key="4">
    <source>
        <dbReference type="ARBA" id="ARBA00023306"/>
    </source>
</evidence>
<dbReference type="STRING" id="556267.HWAG_01078"/>
<comment type="similarity">
    <text evidence="5 6">Belongs to the FtsA/MreB family.</text>
</comment>
<comment type="function">
    <text evidence="5 6">Cell division protein that is involved in the assembly of the Z ring. May serve as a membrane anchor for the Z ring.</text>
</comment>
<evidence type="ECO:0000256" key="6">
    <source>
        <dbReference type="PIRNR" id="PIRNR003101"/>
    </source>
</evidence>
<sequence length="477" mass="51964">MKENYLKGKDLEQTILGIDIGSTKICAIIANYKDGIPHIIGTGFHKSSGLKKGSITNIEQASRSIKDALNDARRVAGTNINKATISISGAYTKSTDSSGIVNIPNNEIGIKEINRVIQTALYNASIPSEYEVIHILPYNFKLDDQDFIDDPMGMSGSRLEVSVRIVTAQKSSLGNLKKAIKSAGLEIENIVLASYASSIAVLSEDEKNLGVACIDMGGSTCELMIHVGNSLRYNDFLGVGSNHITNDLAMALHTPQGIAEQVKVKYGGFPKTIDDTENLIEIPSIGGEDSGKHQVALATVHNVVYARVEETLMILAKSLERSGLKDQLGSGVVLTGGMVQLDGIRDLAAALFNMPVRLAKPIEVDGLFTDLKGPDCSTGIGLILYASGKYTNYEIDSEKRIRYYNEKLEDETLHFHKNIPLMNPLQDKMQNTIGPVNSVPKSAADIKQDLSNITEIKIPKQNGNFFSQMWNKLTQMF</sequence>
<name>A0A2N3PJS4_9HELI</name>
<reference evidence="8 9" key="1">
    <citation type="submission" date="2016-07" db="EMBL/GenBank/DDBJ databases">
        <title>Detection of Helicobacter winghamensis from caecal content of red fox (Vulpes vulpes).</title>
        <authorList>
            <person name="Zanoni R.G."/>
            <person name="Florio D."/>
            <person name="Caffara M."/>
            <person name="Renzi M."/>
            <person name="Parisi A."/>
            <person name="Pasquali F."/>
            <person name="Manfreda G."/>
        </authorList>
    </citation>
    <scope>NUCLEOTIDE SEQUENCE [LARGE SCALE GENOMIC DNA]</scope>
    <source>
        <strain evidence="8 9">295_13</strain>
    </source>
</reference>